<dbReference type="EMBL" id="JBHTBX010000013">
    <property type="protein sequence ID" value="MFC7436061.1"/>
    <property type="molecule type" value="Genomic_DNA"/>
</dbReference>
<dbReference type="Proteomes" id="UP001596495">
    <property type="component" value="Unassembled WGS sequence"/>
</dbReference>
<dbReference type="PROSITE" id="PS50965">
    <property type="entry name" value="NERD"/>
    <property type="match status" value="1"/>
</dbReference>
<gene>
    <name evidence="2" type="ORF">ACFQNJ_16215</name>
</gene>
<keyword evidence="3" id="KW-1185">Reference proteome</keyword>
<dbReference type="InterPro" id="IPR011528">
    <property type="entry name" value="NERD"/>
</dbReference>
<feature type="domain" description="NERD" evidence="1">
    <location>
        <begin position="162"/>
        <end position="284"/>
    </location>
</feature>
<accession>A0ABW2RDA1</accession>
<sequence length="406" mass="43710">MTHALSWAVGTLIGIVLGLAHALATLLWRAVGRLANYPAALVSTRTSAALTAGPQVQRHPPSAAASRTQRLALGTLWGAKKLLLEVERGRLMDRSAVEERLLRVAPSPLSLPRWILGGQLFVEALYPRLHAALAAMVNAARDRALEAEIVRVVSEIDAEISQGSHAEALAAAQLDLLRQAAGSRHSTWRPADDGITCIVLPPDAHGTPSQELDDLLLTDAGLYVVEVKGWKHIEPDGGHRTTDGSLLPPAHRQSAGKVKRLQALLGPSVPVHSVVVLPNLCPAAVPLELDTRYLTGAADLGLMLRQHIQARARKDGAPIDFAEVRHALLAKMDRRPDAKIHHMLWLAENFPGDGTNRVRDLYSRLQELRSQQGLIQPPAVAVRPTGVVLASAVPFAVAIAASRWIT</sequence>
<dbReference type="Pfam" id="PF08378">
    <property type="entry name" value="NERD"/>
    <property type="match status" value="1"/>
</dbReference>
<organism evidence="2 3">
    <name type="scientific">Hydrogenophaga bisanensis</name>
    <dbReference type="NCBI Taxonomy" id="439611"/>
    <lineage>
        <taxon>Bacteria</taxon>
        <taxon>Pseudomonadati</taxon>
        <taxon>Pseudomonadota</taxon>
        <taxon>Betaproteobacteria</taxon>
        <taxon>Burkholderiales</taxon>
        <taxon>Comamonadaceae</taxon>
        <taxon>Hydrogenophaga</taxon>
    </lineage>
</organism>
<reference evidence="3" key="1">
    <citation type="journal article" date="2019" name="Int. J. Syst. Evol. Microbiol.">
        <title>The Global Catalogue of Microorganisms (GCM) 10K type strain sequencing project: providing services to taxonomists for standard genome sequencing and annotation.</title>
        <authorList>
            <consortium name="The Broad Institute Genomics Platform"/>
            <consortium name="The Broad Institute Genome Sequencing Center for Infectious Disease"/>
            <person name="Wu L."/>
            <person name="Ma J."/>
        </authorList>
    </citation>
    <scope>NUCLEOTIDE SEQUENCE [LARGE SCALE GENOMIC DNA]</scope>
    <source>
        <strain evidence="3">CCUG 54518</strain>
    </source>
</reference>
<proteinExistence type="predicted"/>
<name>A0ABW2RDA1_9BURK</name>
<evidence type="ECO:0000313" key="3">
    <source>
        <dbReference type="Proteomes" id="UP001596495"/>
    </source>
</evidence>
<evidence type="ECO:0000313" key="2">
    <source>
        <dbReference type="EMBL" id="MFC7436061.1"/>
    </source>
</evidence>
<protein>
    <submittedName>
        <fullName evidence="2">Nuclease-related domain-containing protein</fullName>
    </submittedName>
</protein>
<evidence type="ECO:0000259" key="1">
    <source>
        <dbReference type="PROSITE" id="PS50965"/>
    </source>
</evidence>
<comment type="caution">
    <text evidence="2">The sequence shown here is derived from an EMBL/GenBank/DDBJ whole genome shotgun (WGS) entry which is preliminary data.</text>
</comment>
<dbReference type="RefSeq" id="WP_382259427.1">
    <property type="nucleotide sequence ID" value="NZ_JBHTBX010000013.1"/>
</dbReference>